<gene>
    <name evidence="1" type="ORF">Golob_001370</name>
</gene>
<name>A0A7J8NB25_9ROSI</name>
<dbReference type="EMBL" id="JABEZX010000013">
    <property type="protein sequence ID" value="MBA0574135.1"/>
    <property type="molecule type" value="Genomic_DNA"/>
</dbReference>
<comment type="caution">
    <text evidence="1">The sequence shown here is derived from an EMBL/GenBank/DDBJ whole genome shotgun (WGS) entry which is preliminary data.</text>
</comment>
<protein>
    <submittedName>
        <fullName evidence="1">Uncharacterized protein</fullName>
    </submittedName>
</protein>
<keyword evidence="2" id="KW-1185">Reference proteome</keyword>
<organism evidence="1 2">
    <name type="scientific">Gossypium lobatum</name>
    <dbReference type="NCBI Taxonomy" id="34289"/>
    <lineage>
        <taxon>Eukaryota</taxon>
        <taxon>Viridiplantae</taxon>
        <taxon>Streptophyta</taxon>
        <taxon>Embryophyta</taxon>
        <taxon>Tracheophyta</taxon>
        <taxon>Spermatophyta</taxon>
        <taxon>Magnoliopsida</taxon>
        <taxon>eudicotyledons</taxon>
        <taxon>Gunneridae</taxon>
        <taxon>Pentapetalae</taxon>
        <taxon>rosids</taxon>
        <taxon>malvids</taxon>
        <taxon>Malvales</taxon>
        <taxon>Malvaceae</taxon>
        <taxon>Malvoideae</taxon>
        <taxon>Gossypium</taxon>
    </lineage>
</organism>
<evidence type="ECO:0000313" key="2">
    <source>
        <dbReference type="Proteomes" id="UP000593572"/>
    </source>
</evidence>
<sequence>MVKTRRRKGMSEDVSINKFFDEAMVVELAQQAADLHQQMI</sequence>
<dbReference type="Proteomes" id="UP000593572">
    <property type="component" value="Unassembled WGS sequence"/>
</dbReference>
<dbReference type="AlphaFoldDB" id="A0A7J8NB25"/>
<accession>A0A7J8NB25</accession>
<evidence type="ECO:0000313" key="1">
    <source>
        <dbReference type="EMBL" id="MBA0574135.1"/>
    </source>
</evidence>
<proteinExistence type="predicted"/>
<reference evidence="1 2" key="1">
    <citation type="journal article" date="2019" name="Genome Biol. Evol.">
        <title>Insights into the evolution of the New World diploid cottons (Gossypium, subgenus Houzingenia) based on genome sequencing.</title>
        <authorList>
            <person name="Grover C.E."/>
            <person name="Arick M.A. 2nd"/>
            <person name="Thrash A."/>
            <person name="Conover J.L."/>
            <person name="Sanders W.S."/>
            <person name="Peterson D.G."/>
            <person name="Frelichowski J.E."/>
            <person name="Scheffler J.A."/>
            <person name="Scheffler B.E."/>
            <person name="Wendel J.F."/>
        </authorList>
    </citation>
    <scope>NUCLEOTIDE SEQUENCE [LARGE SCALE GENOMIC DNA]</scope>
    <source>
        <strain evidence="1">157</strain>
        <tissue evidence="1">Leaf</tissue>
    </source>
</reference>